<dbReference type="RefSeq" id="WP_214788847.1">
    <property type="nucleotide sequence ID" value="NZ_JANIEL010000043.1"/>
</dbReference>
<dbReference type="EMBL" id="JBHTCE010000001">
    <property type="protein sequence ID" value="MFC7390113.1"/>
    <property type="molecule type" value="Genomic_DNA"/>
</dbReference>
<accession>A0ABW2PRD1</accession>
<dbReference type="Gene3D" id="3.40.50.450">
    <property type="match status" value="1"/>
</dbReference>
<dbReference type="Proteomes" id="UP001596439">
    <property type="component" value="Unassembled WGS sequence"/>
</dbReference>
<evidence type="ECO:0000256" key="1">
    <source>
        <dbReference type="ARBA" id="ARBA00006525"/>
    </source>
</evidence>
<protein>
    <submittedName>
        <fullName evidence="3">DNA-processing protein DprA</fullName>
    </submittedName>
</protein>
<comment type="similarity">
    <text evidence="1">Belongs to the DprA/Smf family.</text>
</comment>
<evidence type="ECO:0000259" key="2">
    <source>
        <dbReference type="Pfam" id="PF02481"/>
    </source>
</evidence>
<evidence type="ECO:0000313" key="4">
    <source>
        <dbReference type="Proteomes" id="UP001596439"/>
    </source>
</evidence>
<dbReference type="InterPro" id="IPR003488">
    <property type="entry name" value="DprA"/>
</dbReference>
<dbReference type="NCBIfam" id="TIGR00732">
    <property type="entry name" value="dprA"/>
    <property type="match status" value="1"/>
</dbReference>
<keyword evidence="4" id="KW-1185">Reference proteome</keyword>
<sequence>MNQTIARFAAARIPVEFVHHYLNGTLDTHRTQFSTHVWKRASLALRSSESYTHFVTWEDESFPKRLLEIPNPPYCLFYDGDLEVLQERTTAMVGSRELNRISQSLVRHYHSLIEETISVSGGALGIDGLVHEHALNKNCPTVAVLGAGLNNLYPAANRNMLLRIPKQGILLSEYAPNTPVQKFQFLERNRLVSGLGDTLVVLQARRKSGTMNTVGHALEQGKTVFAVPGSPLDPLAEGPNRLIEEGAIPLTNSDQIIRDLRIVR</sequence>
<proteinExistence type="inferred from homology"/>
<dbReference type="InterPro" id="IPR057666">
    <property type="entry name" value="DrpA_SLOG"/>
</dbReference>
<name>A0ABW2PRD1_9BACL</name>
<dbReference type="PANTHER" id="PTHR43022">
    <property type="entry name" value="PROTEIN SMF"/>
    <property type="match status" value="1"/>
</dbReference>
<comment type="caution">
    <text evidence="3">The sequence shown here is derived from an EMBL/GenBank/DDBJ whole genome shotgun (WGS) entry which is preliminary data.</text>
</comment>
<dbReference type="Pfam" id="PF02481">
    <property type="entry name" value="DNA_processg_A"/>
    <property type="match status" value="1"/>
</dbReference>
<dbReference type="SUPFAM" id="SSF102405">
    <property type="entry name" value="MCP/YpsA-like"/>
    <property type="match status" value="1"/>
</dbReference>
<dbReference type="PANTHER" id="PTHR43022:SF1">
    <property type="entry name" value="PROTEIN SMF"/>
    <property type="match status" value="1"/>
</dbReference>
<evidence type="ECO:0000313" key="3">
    <source>
        <dbReference type="EMBL" id="MFC7390113.1"/>
    </source>
</evidence>
<organism evidence="3 4">
    <name type="scientific">Exiguobacterium aestuarii</name>
    <dbReference type="NCBI Taxonomy" id="273527"/>
    <lineage>
        <taxon>Bacteria</taxon>
        <taxon>Bacillati</taxon>
        <taxon>Bacillota</taxon>
        <taxon>Bacilli</taxon>
        <taxon>Bacillales</taxon>
        <taxon>Bacillales Family XII. Incertae Sedis</taxon>
        <taxon>Exiguobacterium</taxon>
    </lineage>
</organism>
<reference evidence="4" key="1">
    <citation type="journal article" date="2019" name="Int. J. Syst. Evol. Microbiol.">
        <title>The Global Catalogue of Microorganisms (GCM) 10K type strain sequencing project: providing services to taxonomists for standard genome sequencing and annotation.</title>
        <authorList>
            <consortium name="The Broad Institute Genomics Platform"/>
            <consortium name="The Broad Institute Genome Sequencing Center for Infectious Disease"/>
            <person name="Wu L."/>
            <person name="Ma J."/>
        </authorList>
    </citation>
    <scope>NUCLEOTIDE SEQUENCE [LARGE SCALE GENOMIC DNA]</scope>
    <source>
        <strain evidence="4">CCUG 55590</strain>
    </source>
</reference>
<gene>
    <name evidence="3" type="primary">dprA</name>
    <name evidence="3" type="ORF">ACFQO8_08135</name>
</gene>
<feature type="domain" description="Smf/DprA SLOG" evidence="2">
    <location>
        <begin position="54"/>
        <end position="260"/>
    </location>
</feature>